<accession>A0A4Q9R8R5</accession>
<dbReference type="AlphaFoldDB" id="A0A4Q9R8R5"/>
<evidence type="ECO:0000313" key="1">
    <source>
        <dbReference type="EMBL" id="TBU97029.1"/>
    </source>
</evidence>
<protein>
    <submittedName>
        <fullName evidence="1">Uncharacterized protein</fullName>
    </submittedName>
</protein>
<sequence length="65" mass="7352">MSTRSIFFRLEAGGWRLEAGGWRLEAGGWTALWSALLQSSFFVQPSSLQRCCRLFIPLMACRSPL</sequence>
<dbReference type="EMBL" id="QJUL01000002">
    <property type="protein sequence ID" value="TBU97029.1"/>
    <property type="molecule type" value="Genomic_DNA"/>
</dbReference>
<name>A0A4Q9R8R5_9GAMM</name>
<reference evidence="1 2" key="1">
    <citation type="submission" date="2018-06" db="EMBL/GenBank/DDBJ databases">
        <title>Three novel Pseudomonas species isolated from symptomatic oak.</title>
        <authorList>
            <person name="Bueno-Gonzalez V."/>
            <person name="Brady C."/>
        </authorList>
    </citation>
    <scope>NUCLEOTIDE SEQUENCE [LARGE SCALE GENOMIC DNA]</scope>
    <source>
        <strain evidence="1 2">P6B</strain>
    </source>
</reference>
<organism evidence="1 2">
    <name type="scientific">Phytopseudomonas dryadis</name>
    <dbReference type="NCBI Taxonomy" id="2487520"/>
    <lineage>
        <taxon>Bacteria</taxon>
        <taxon>Pseudomonadati</taxon>
        <taxon>Pseudomonadota</taxon>
        <taxon>Gammaproteobacteria</taxon>
        <taxon>Pseudomonadales</taxon>
        <taxon>Pseudomonadaceae</taxon>
        <taxon>Phytopseudomonas</taxon>
    </lineage>
</organism>
<dbReference type="Proteomes" id="UP000293172">
    <property type="component" value="Unassembled WGS sequence"/>
</dbReference>
<comment type="caution">
    <text evidence="1">The sequence shown here is derived from an EMBL/GenBank/DDBJ whole genome shotgun (WGS) entry which is preliminary data.</text>
</comment>
<proteinExistence type="predicted"/>
<gene>
    <name evidence="1" type="ORF">DNK44_02250</name>
</gene>
<evidence type="ECO:0000313" key="2">
    <source>
        <dbReference type="Proteomes" id="UP000293172"/>
    </source>
</evidence>